<dbReference type="GO" id="GO:0009847">
    <property type="term" value="P:spore germination"/>
    <property type="evidence" value="ECO:0007669"/>
    <property type="project" value="InterPro"/>
</dbReference>
<dbReference type="GO" id="GO:0016020">
    <property type="term" value="C:membrane"/>
    <property type="evidence" value="ECO:0007669"/>
    <property type="project" value="UniProtKB-SubCell"/>
</dbReference>
<dbReference type="Proteomes" id="UP000682811">
    <property type="component" value="Unassembled WGS sequence"/>
</dbReference>
<comment type="similarity">
    <text evidence="2">Belongs to the amino acid-polyamine-organocation (APC) superfamily. Spore germination protein (SGP) (TC 2.A.3.9) family.</text>
</comment>
<dbReference type="NCBIfam" id="TIGR00912">
    <property type="entry name" value="2A0309"/>
    <property type="match status" value="1"/>
</dbReference>
<dbReference type="AlphaFoldDB" id="A0A920CNR1"/>
<keyword evidence="5 8" id="KW-0812">Transmembrane</keyword>
<keyword evidence="6 8" id="KW-1133">Transmembrane helix</keyword>
<keyword evidence="10" id="KW-1185">Reference proteome</keyword>
<comment type="caution">
    <text evidence="9">The sequence shown here is derived from an EMBL/GenBank/DDBJ whole genome shotgun (WGS) entry which is preliminary data.</text>
</comment>
<protein>
    <submittedName>
        <fullName evidence="9">Uncharacterized protein</fullName>
    </submittedName>
</protein>
<name>A0A920CNR1_9BACL</name>
<feature type="transmembrane region" description="Helical" evidence="8">
    <location>
        <begin position="40"/>
        <end position="61"/>
    </location>
</feature>
<feature type="transmembrane region" description="Helical" evidence="8">
    <location>
        <begin position="301"/>
        <end position="320"/>
    </location>
</feature>
<evidence type="ECO:0000256" key="4">
    <source>
        <dbReference type="ARBA" id="ARBA00022544"/>
    </source>
</evidence>
<dbReference type="RefSeq" id="WP_212976770.1">
    <property type="nucleotide sequence ID" value="NZ_AP025343.1"/>
</dbReference>
<dbReference type="Pfam" id="PF03845">
    <property type="entry name" value="Spore_permease"/>
    <property type="match status" value="1"/>
</dbReference>
<keyword evidence="7 8" id="KW-0472">Membrane</keyword>
<evidence type="ECO:0000256" key="7">
    <source>
        <dbReference type="ARBA" id="ARBA00023136"/>
    </source>
</evidence>
<feature type="transmembrane region" description="Helical" evidence="8">
    <location>
        <begin position="141"/>
        <end position="164"/>
    </location>
</feature>
<feature type="transmembrane region" description="Helical" evidence="8">
    <location>
        <begin position="81"/>
        <end position="104"/>
    </location>
</feature>
<dbReference type="EMBL" id="BORT01000001">
    <property type="protein sequence ID" value="GIO45625.1"/>
    <property type="molecule type" value="Genomic_DNA"/>
</dbReference>
<feature type="transmembrane region" description="Helical" evidence="8">
    <location>
        <begin position="332"/>
        <end position="354"/>
    </location>
</feature>
<evidence type="ECO:0000256" key="2">
    <source>
        <dbReference type="ARBA" id="ARBA00007998"/>
    </source>
</evidence>
<evidence type="ECO:0000256" key="1">
    <source>
        <dbReference type="ARBA" id="ARBA00004141"/>
    </source>
</evidence>
<feature type="transmembrane region" description="Helical" evidence="8">
    <location>
        <begin position="184"/>
        <end position="203"/>
    </location>
</feature>
<accession>A0A920CNR1</accession>
<feature type="transmembrane region" description="Helical" evidence="8">
    <location>
        <begin position="116"/>
        <end position="134"/>
    </location>
</feature>
<evidence type="ECO:0000313" key="9">
    <source>
        <dbReference type="EMBL" id="GIO45625.1"/>
    </source>
</evidence>
<feature type="transmembrane region" description="Helical" evidence="8">
    <location>
        <begin position="215"/>
        <end position="235"/>
    </location>
</feature>
<evidence type="ECO:0000256" key="3">
    <source>
        <dbReference type="ARBA" id="ARBA00022448"/>
    </source>
</evidence>
<dbReference type="PANTHER" id="PTHR34975:SF2">
    <property type="entry name" value="SPORE GERMINATION PROTEIN A2"/>
    <property type="match status" value="1"/>
</dbReference>
<evidence type="ECO:0000256" key="5">
    <source>
        <dbReference type="ARBA" id="ARBA00022692"/>
    </source>
</evidence>
<sequence length="363" mass="40735">MTKSASVNMFQICMVLMLMNGLTSHVMINPLLLDAAGRDSWLSVIFTTIPFIPWMLMLAFFIRKTGQGKFQEELAARTSPVISWILVAPLLVYLYLIGGITLFHTSNWTISNYLPATPKIVLIGTLAFLCYYMAKLGLRSIAIGAGILLPIVIALGFFVAIANTPQKNFNLLTPILENGIIPPLHGMIYVGGGFVEIIVILALQHQIKTKVKPWHLVVFGLIIAYITLGPIVGAISEFGPQEAAKQAESPYEQWRLVKIGEYIEHVDFLSVYQWLAGATMRIALSQYLLADILPFKSKVMAHRFILAISFSYVMISMFPITQNTFYQTLYFYYFPITLGTFLLFSLIWTGVIFLPKKKKEEAS</sequence>
<dbReference type="InterPro" id="IPR004761">
    <property type="entry name" value="Spore_GerAB"/>
</dbReference>
<feature type="transmembrane region" description="Helical" evidence="8">
    <location>
        <begin position="7"/>
        <end position="28"/>
    </location>
</feature>
<evidence type="ECO:0000256" key="6">
    <source>
        <dbReference type="ARBA" id="ARBA00022989"/>
    </source>
</evidence>
<evidence type="ECO:0000313" key="10">
    <source>
        <dbReference type="Proteomes" id="UP000682811"/>
    </source>
</evidence>
<keyword evidence="3" id="KW-0813">Transport</keyword>
<reference evidence="9 10" key="1">
    <citation type="submission" date="2021-03" db="EMBL/GenBank/DDBJ databases">
        <title>Antimicrobial resistance genes in bacteria isolated from Japanese honey, and their potential for conferring macrolide and lincosamide resistance in the American foulbrood pathogen Paenibacillus larvae.</title>
        <authorList>
            <person name="Okamoto M."/>
            <person name="Kumagai M."/>
            <person name="Kanamori H."/>
            <person name="Takamatsu D."/>
        </authorList>
    </citation>
    <scope>NUCLEOTIDE SEQUENCE [LARGE SCALE GENOMIC DNA]</scope>
    <source>
        <strain evidence="9 10">J34TS1</strain>
    </source>
</reference>
<keyword evidence="4" id="KW-0309">Germination</keyword>
<dbReference type="PANTHER" id="PTHR34975">
    <property type="entry name" value="SPORE GERMINATION PROTEIN A2"/>
    <property type="match status" value="1"/>
</dbReference>
<organism evidence="9 10">
    <name type="scientific">Paenibacillus azoreducens</name>
    <dbReference type="NCBI Taxonomy" id="116718"/>
    <lineage>
        <taxon>Bacteria</taxon>
        <taxon>Bacillati</taxon>
        <taxon>Bacillota</taxon>
        <taxon>Bacilli</taxon>
        <taxon>Bacillales</taxon>
        <taxon>Paenibacillaceae</taxon>
        <taxon>Paenibacillus</taxon>
    </lineage>
</organism>
<proteinExistence type="inferred from homology"/>
<evidence type="ECO:0000256" key="8">
    <source>
        <dbReference type="SAM" id="Phobius"/>
    </source>
</evidence>
<gene>
    <name evidence="9" type="ORF">J34TS1_03900</name>
</gene>
<comment type="subcellular location">
    <subcellularLocation>
        <location evidence="1">Membrane</location>
        <topology evidence="1">Multi-pass membrane protein</topology>
    </subcellularLocation>
</comment>